<dbReference type="InterPro" id="IPR019757">
    <property type="entry name" value="Pept_S26A_signal_pept_1_Lys-AS"/>
</dbReference>
<comment type="similarity">
    <text evidence="3 7">Belongs to the peptidase S26 family.</text>
</comment>
<dbReference type="PROSITE" id="PS00761">
    <property type="entry name" value="SPASE_I_3"/>
    <property type="match status" value="1"/>
</dbReference>
<dbReference type="Pfam" id="PF10502">
    <property type="entry name" value="Peptidase_S26"/>
    <property type="match status" value="1"/>
</dbReference>
<dbReference type="EC" id="3.4.21.89" evidence="4 7"/>
<dbReference type="Proteomes" id="UP000215509">
    <property type="component" value="Unassembled WGS sequence"/>
</dbReference>
<dbReference type="Gene3D" id="2.10.109.10">
    <property type="entry name" value="Umud Fragment, subunit A"/>
    <property type="match status" value="1"/>
</dbReference>
<evidence type="ECO:0000256" key="3">
    <source>
        <dbReference type="ARBA" id="ARBA00009370"/>
    </source>
</evidence>
<dbReference type="CDD" id="cd06530">
    <property type="entry name" value="S26_SPase_I"/>
    <property type="match status" value="1"/>
</dbReference>
<feature type="active site" evidence="6">
    <location>
        <position position="83"/>
    </location>
</feature>
<dbReference type="PANTHER" id="PTHR43390:SF1">
    <property type="entry name" value="CHLOROPLAST PROCESSING PEPTIDASE"/>
    <property type="match status" value="1"/>
</dbReference>
<dbReference type="NCBIfam" id="TIGR02227">
    <property type="entry name" value="sigpep_I_bact"/>
    <property type="match status" value="1"/>
</dbReference>
<feature type="active site" evidence="6">
    <location>
        <position position="39"/>
    </location>
</feature>
<keyword evidence="10" id="KW-1185">Reference proteome</keyword>
<dbReference type="PRINTS" id="PR00727">
    <property type="entry name" value="LEADERPTASE"/>
</dbReference>
<proteinExistence type="inferred from homology"/>
<evidence type="ECO:0000256" key="6">
    <source>
        <dbReference type="PIRSR" id="PIRSR600223-1"/>
    </source>
</evidence>
<dbReference type="GO" id="GO:0004252">
    <property type="term" value="F:serine-type endopeptidase activity"/>
    <property type="evidence" value="ECO:0007669"/>
    <property type="project" value="InterPro"/>
</dbReference>
<keyword evidence="7" id="KW-0645">Protease</keyword>
<feature type="domain" description="Peptidase S26" evidence="8">
    <location>
        <begin position="9"/>
        <end position="166"/>
    </location>
</feature>
<dbReference type="EMBL" id="NMQW01000023">
    <property type="protein sequence ID" value="OXM85325.1"/>
    <property type="molecule type" value="Genomic_DNA"/>
</dbReference>
<dbReference type="InterPro" id="IPR036286">
    <property type="entry name" value="LexA/Signal_pep-like_sf"/>
</dbReference>
<evidence type="ECO:0000256" key="5">
    <source>
        <dbReference type="ARBA" id="ARBA00022801"/>
    </source>
</evidence>
<sequence>MQRVKRWIKEWVPTLAIAAIVSFTFNTYVAQGMTVPTGSMLPTIQLDDKILVEKMVELTDFQFGDVVVFYPPLEGHENERFVKRLIGLPGDTIEVKDGVLIRNGQKVDEPYLNEKMTYTYGPVTVPADHYFFLGDNRNDSEDSHLWPSTPFVAKDKLVGKVMFRYFPFDHIGGLDK</sequence>
<accession>A0A229UQ27</accession>
<comment type="catalytic activity">
    <reaction evidence="1 7">
        <text>Cleavage of hydrophobic, N-terminal signal or leader sequences from secreted and periplasmic proteins.</text>
        <dbReference type="EC" id="3.4.21.89"/>
    </reaction>
</comment>
<dbReference type="RefSeq" id="WP_094016091.1">
    <property type="nucleotide sequence ID" value="NZ_NMQW01000023.1"/>
</dbReference>
<evidence type="ECO:0000313" key="10">
    <source>
        <dbReference type="Proteomes" id="UP000215509"/>
    </source>
</evidence>
<dbReference type="PANTHER" id="PTHR43390">
    <property type="entry name" value="SIGNAL PEPTIDASE I"/>
    <property type="match status" value="1"/>
</dbReference>
<dbReference type="PROSITE" id="PS00760">
    <property type="entry name" value="SPASE_I_2"/>
    <property type="match status" value="1"/>
</dbReference>
<keyword evidence="5 7" id="KW-0378">Hydrolase</keyword>
<evidence type="ECO:0000256" key="1">
    <source>
        <dbReference type="ARBA" id="ARBA00000677"/>
    </source>
</evidence>
<gene>
    <name evidence="9" type="primary">lepB</name>
    <name evidence="9" type="ORF">CF651_17215</name>
</gene>
<evidence type="ECO:0000256" key="7">
    <source>
        <dbReference type="RuleBase" id="RU362042"/>
    </source>
</evidence>
<dbReference type="GO" id="GO:0006465">
    <property type="term" value="P:signal peptide processing"/>
    <property type="evidence" value="ECO:0007669"/>
    <property type="project" value="InterPro"/>
</dbReference>
<dbReference type="InterPro" id="IPR019533">
    <property type="entry name" value="Peptidase_S26"/>
</dbReference>
<dbReference type="GO" id="GO:0005886">
    <property type="term" value="C:plasma membrane"/>
    <property type="evidence" value="ECO:0007669"/>
    <property type="project" value="UniProtKB-SubCell"/>
</dbReference>
<dbReference type="OrthoDB" id="9802919at2"/>
<organism evidence="9 10">
    <name type="scientific">Paenibacillus rigui</name>
    <dbReference type="NCBI Taxonomy" id="554312"/>
    <lineage>
        <taxon>Bacteria</taxon>
        <taxon>Bacillati</taxon>
        <taxon>Bacillota</taxon>
        <taxon>Bacilli</taxon>
        <taxon>Bacillales</taxon>
        <taxon>Paenibacillaceae</taxon>
        <taxon>Paenibacillus</taxon>
    </lineage>
</organism>
<dbReference type="GO" id="GO:0009003">
    <property type="term" value="F:signal peptidase activity"/>
    <property type="evidence" value="ECO:0007669"/>
    <property type="project" value="UniProtKB-EC"/>
</dbReference>
<dbReference type="SUPFAM" id="SSF51306">
    <property type="entry name" value="LexA/Signal peptidase"/>
    <property type="match status" value="1"/>
</dbReference>
<comment type="subcellular location">
    <subcellularLocation>
        <location evidence="2">Cell membrane</location>
        <topology evidence="2">Single-pass type II membrane protein</topology>
    </subcellularLocation>
    <subcellularLocation>
        <location evidence="7">Membrane</location>
        <topology evidence="7">Single-pass type II membrane protein</topology>
    </subcellularLocation>
</comment>
<dbReference type="InterPro" id="IPR000223">
    <property type="entry name" value="Pept_S26A_signal_pept_1"/>
</dbReference>
<dbReference type="InterPro" id="IPR019758">
    <property type="entry name" value="Pept_S26A_signal_pept_1_CS"/>
</dbReference>
<evidence type="ECO:0000256" key="2">
    <source>
        <dbReference type="ARBA" id="ARBA00004401"/>
    </source>
</evidence>
<name>A0A229UQ27_9BACL</name>
<comment type="caution">
    <text evidence="9">The sequence shown here is derived from an EMBL/GenBank/DDBJ whole genome shotgun (WGS) entry which is preliminary data.</text>
</comment>
<protein>
    <recommendedName>
        <fullName evidence="4 7">Signal peptidase I</fullName>
        <ecNumber evidence="4 7">3.4.21.89</ecNumber>
    </recommendedName>
</protein>
<dbReference type="AlphaFoldDB" id="A0A229UQ27"/>
<evidence type="ECO:0000313" key="9">
    <source>
        <dbReference type="EMBL" id="OXM85325.1"/>
    </source>
</evidence>
<reference evidence="9 10" key="1">
    <citation type="submission" date="2017-07" db="EMBL/GenBank/DDBJ databases">
        <title>Genome sequencing and assembly of Paenibacillus rigui.</title>
        <authorList>
            <person name="Mayilraj S."/>
        </authorList>
    </citation>
    <scope>NUCLEOTIDE SEQUENCE [LARGE SCALE GENOMIC DNA]</scope>
    <source>
        <strain evidence="9 10">JCM 16352</strain>
    </source>
</reference>
<evidence type="ECO:0000259" key="8">
    <source>
        <dbReference type="Pfam" id="PF10502"/>
    </source>
</evidence>
<evidence type="ECO:0000256" key="4">
    <source>
        <dbReference type="ARBA" id="ARBA00013208"/>
    </source>
</evidence>